<sequence length="184" mass="20873">MLRNTTERWGSISKFFHWTLAGLIVLQTVLGIAAVTWSLSPVKLDLFVWHKSFGMLILLLVVARLIWRFLSPPPQFPAEMKPWEHWVAHASHALLYLLMLVLPLSGWVINSAVNIPVDLFWLVPLPAITQPNESLGAVAKTLHLVLFASLALIVVMHIAAALRHHFLLHDQILIRMLPSKRNRP</sequence>
<dbReference type="RefSeq" id="WP_155450598.1">
    <property type="nucleotide sequence ID" value="NZ_WNKT01000030.1"/>
</dbReference>
<dbReference type="Pfam" id="PF01292">
    <property type="entry name" value="Ni_hydr_CYTB"/>
    <property type="match status" value="1"/>
</dbReference>
<comment type="caution">
    <text evidence="15">The sequence shown here is derived from an EMBL/GenBank/DDBJ whole genome shotgun (WGS) entry which is preliminary data.</text>
</comment>
<dbReference type="SUPFAM" id="SSF81342">
    <property type="entry name" value="Transmembrane di-heme cytochromes"/>
    <property type="match status" value="1"/>
</dbReference>
<evidence type="ECO:0000256" key="4">
    <source>
        <dbReference type="ARBA" id="ARBA00022475"/>
    </source>
</evidence>
<evidence type="ECO:0000256" key="6">
    <source>
        <dbReference type="ARBA" id="ARBA00022692"/>
    </source>
</evidence>
<evidence type="ECO:0000313" key="16">
    <source>
        <dbReference type="Proteomes" id="UP000434044"/>
    </source>
</evidence>
<feature type="transmembrane region" description="Helical" evidence="13">
    <location>
        <begin position="46"/>
        <end position="67"/>
    </location>
</feature>
<name>A0A6N8ECR9_9GAMM</name>
<accession>A0A6N8ECR9</accession>
<evidence type="ECO:0000259" key="14">
    <source>
        <dbReference type="Pfam" id="PF01292"/>
    </source>
</evidence>
<evidence type="ECO:0000256" key="8">
    <source>
        <dbReference type="ARBA" id="ARBA00022982"/>
    </source>
</evidence>
<keyword evidence="6 13" id="KW-0812">Transmembrane</keyword>
<comment type="cofactor">
    <cofactor evidence="1">
        <name>heme b</name>
        <dbReference type="ChEBI" id="CHEBI:60344"/>
    </cofactor>
</comment>
<reference evidence="15 16" key="1">
    <citation type="submission" date="2019-11" db="EMBL/GenBank/DDBJ databases">
        <title>Whole-genome sequence of the anaerobic purple sulfur bacterium Allochromatium palmeri DSM 15591.</title>
        <authorList>
            <person name="Kyndt J.A."/>
            <person name="Meyer T.E."/>
        </authorList>
    </citation>
    <scope>NUCLEOTIDE SEQUENCE [LARGE SCALE GENOMIC DNA]</scope>
    <source>
        <strain evidence="15 16">DSM 15591</strain>
    </source>
</reference>
<dbReference type="GO" id="GO:0009055">
    <property type="term" value="F:electron transfer activity"/>
    <property type="evidence" value="ECO:0007669"/>
    <property type="project" value="InterPro"/>
</dbReference>
<evidence type="ECO:0000256" key="11">
    <source>
        <dbReference type="ARBA" id="ARBA00023136"/>
    </source>
</evidence>
<keyword evidence="10" id="KW-0408">Iron</keyword>
<dbReference type="GO" id="GO:0022904">
    <property type="term" value="P:respiratory electron transport chain"/>
    <property type="evidence" value="ECO:0007669"/>
    <property type="project" value="InterPro"/>
</dbReference>
<feature type="transmembrane region" description="Helical" evidence="13">
    <location>
        <begin position="87"/>
        <end position="109"/>
    </location>
</feature>
<evidence type="ECO:0000256" key="7">
    <source>
        <dbReference type="ARBA" id="ARBA00022723"/>
    </source>
</evidence>
<protein>
    <submittedName>
        <fullName evidence="15">Cytochrome b</fullName>
    </submittedName>
</protein>
<evidence type="ECO:0000313" key="15">
    <source>
        <dbReference type="EMBL" id="MTW22023.1"/>
    </source>
</evidence>
<dbReference type="OrthoDB" id="9793784at2"/>
<feature type="transmembrane region" description="Helical" evidence="13">
    <location>
        <begin position="20"/>
        <end position="40"/>
    </location>
</feature>
<dbReference type="InterPro" id="IPR052168">
    <property type="entry name" value="Cytochrome_b561_oxidase"/>
</dbReference>
<keyword evidence="8" id="KW-0249">Electron transport</keyword>
<dbReference type="GO" id="GO:0020037">
    <property type="term" value="F:heme binding"/>
    <property type="evidence" value="ECO:0007669"/>
    <property type="project" value="TreeGrafter"/>
</dbReference>
<evidence type="ECO:0000256" key="1">
    <source>
        <dbReference type="ARBA" id="ARBA00001970"/>
    </source>
</evidence>
<evidence type="ECO:0000256" key="12">
    <source>
        <dbReference type="ARBA" id="ARBA00037975"/>
    </source>
</evidence>
<dbReference type="GO" id="GO:0046872">
    <property type="term" value="F:metal ion binding"/>
    <property type="evidence" value="ECO:0007669"/>
    <property type="project" value="UniProtKB-KW"/>
</dbReference>
<dbReference type="InterPro" id="IPR016174">
    <property type="entry name" value="Di-haem_cyt_TM"/>
</dbReference>
<comment type="subcellular location">
    <subcellularLocation>
        <location evidence="2">Cell membrane</location>
        <topology evidence="2">Multi-pass membrane protein</topology>
    </subcellularLocation>
</comment>
<keyword evidence="3" id="KW-0813">Transport</keyword>
<keyword evidence="11 13" id="KW-0472">Membrane</keyword>
<keyword evidence="4" id="KW-1003">Cell membrane</keyword>
<evidence type="ECO:0000256" key="3">
    <source>
        <dbReference type="ARBA" id="ARBA00022448"/>
    </source>
</evidence>
<evidence type="ECO:0000256" key="10">
    <source>
        <dbReference type="ARBA" id="ARBA00023004"/>
    </source>
</evidence>
<evidence type="ECO:0000256" key="5">
    <source>
        <dbReference type="ARBA" id="ARBA00022617"/>
    </source>
</evidence>
<keyword evidence="5" id="KW-0349">Heme</keyword>
<keyword evidence="9 13" id="KW-1133">Transmembrane helix</keyword>
<dbReference type="GO" id="GO:0005886">
    <property type="term" value="C:plasma membrane"/>
    <property type="evidence" value="ECO:0007669"/>
    <property type="project" value="UniProtKB-SubCell"/>
</dbReference>
<feature type="transmembrane region" description="Helical" evidence="13">
    <location>
        <begin position="142"/>
        <end position="162"/>
    </location>
</feature>
<dbReference type="PANTHER" id="PTHR30529">
    <property type="entry name" value="CYTOCHROME B561"/>
    <property type="match status" value="1"/>
</dbReference>
<evidence type="ECO:0000256" key="13">
    <source>
        <dbReference type="SAM" id="Phobius"/>
    </source>
</evidence>
<organism evidence="15 16">
    <name type="scientific">Allochromatium palmeri</name>
    <dbReference type="NCBI Taxonomy" id="231048"/>
    <lineage>
        <taxon>Bacteria</taxon>
        <taxon>Pseudomonadati</taxon>
        <taxon>Pseudomonadota</taxon>
        <taxon>Gammaproteobacteria</taxon>
        <taxon>Chromatiales</taxon>
        <taxon>Chromatiaceae</taxon>
        <taxon>Allochromatium</taxon>
    </lineage>
</organism>
<dbReference type="EMBL" id="WNKT01000030">
    <property type="protein sequence ID" value="MTW22023.1"/>
    <property type="molecule type" value="Genomic_DNA"/>
</dbReference>
<evidence type="ECO:0000256" key="9">
    <source>
        <dbReference type="ARBA" id="ARBA00022989"/>
    </source>
</evidence>
<keyword evidence="7" id="KW-0479">Metal-binding</keyword>
<dbReference type="InterPro" id="IPR011577">
    <property type="entry name" value="Cyt_b561_bac/Ni-Hgenase"/>
</dbReference>
<dbReference type="Gene3D" id="1.20.950.20">
    <property type="entry name" value="Transmembrane di-heme cytochromes, Chain C"/>
    <property type="match status" value="1"/>
</dbReference>
<comment type="similarity">
    <text evidence="12">Belongs to the cytochrome b561 family.</text>
</comment>
<feature type="domain" description="Cytochrome b561 bacterial/Ni-hydrogenase" evidence="14">
    <location>
        <begin position="8"/>
        <end position="178"/>
    </location>
</feature>
<gene>
    <name evidence="15" type="ORF">GJ668_13105</name>
</gene>
<dbReference type="PANTHER" id="PTHR30529:SF1">
    <property type="entry name" value="CYTOCHROME B561 HOMOLOG 2"/>
    <property type="match status" value="1"/>
</dbReference>
<dbReference type="Proteomes" id="UP000434044">
    <property type="component" value="Unassembled WGS sequence"/>
</dbReference>
<evidence type="ECO:0000256" key="2">
    <source>
        <dbReference type="ARBA" id="ARBA00004651"/>
    </source>
</evidence>
<keyword evidence="16" id="KW-1185">Reference proteome</keyword>
<proteinExistence type="inferred from homology"/>
<dbReference type="AlphaFoldDB" id="A0A6N8ECR9"/>